<dbReference type="AlphaFoldDB" id="A0A1Y5FBS1"/>
<keyword evidence="1" id="KW-0732">Signal</keyword>
<proteinExistence type="predicted"/>
<gene>
    <name evidence="2" type="ORF">A9Q84_08100</name>
</gene>
<evidence type="ECO:0000313" key="3">
    <source>
        <dbReference type="Proteomes" id="UP000196531"/>
    </source>
</evidence>
<organism evidence="2 3">
    <name type="scientific">Halobacteriovorax marinus</name>
    <dbReference type="NCBI Taxonomy" id="97084"/>
    <lineage>
        <taxon>Bacteria</taxon>
        <taxon>Pseudomonadati</taxon>
        <taxon>Bdellovibrionota</taxon>
        <taxon>Bacteriovoracia</taxon>
        <taxon>Bacteriovoracales</taxon>
        <taxon>Halobacteriovoraceae</taxon>
        <taxon>Halobacteriovorax</taxon>
    </lineage>
</organism>
<accession>A0A1Y5FBS1</accession>
<sequence length="120" mass="13887">MKKKVITLICFFISSGVMAEKFCYQFQVEKQAIEKLVFKTSSQKNFFEVVIKTKKKMFKNTYYCHLKHSILKCSGDDDSGLFEFDKNERSLTISNMTFGEPDSDSFKVTKTKEITGESCK</sequence>
<protein>
    <recommendedName>
        <fullName evidence="4">Lipoprotein</fullName>
    </recommendedName>
</protein>
<name>A0A1Y5FBS1_9BACT</name>
<comment type="caution">
    <text evidence="2">The sequence shown here is derived from an EMBL/GenBank/DDBJ whole genome shotgun (WGS) entry which is preliminary data.</text>
</comment>
<reference evidence="3" key="1">
    <citation type="journal article" date="2017" name="Proc. Natl. Acad. Sci. U.S.A.">
        <title>Simulation of Deepwater Horizon oil plume reveals substrate specialization within a complex community of hydrocarbon-degraders.</title>
        <authorList>
            <person name="Hu P."/>
            <person name="Dubinsky E.A."/>
            <person name="Probst A.J."/>
            <person name="Wang J."/>
            <person name="Sieber C.M.K."/>
            <person name="Tom L.M."/>
            <person name="Gardinali P."/>
            <person name="Banfield J.F."/>
            <person name="Atlas R.M."/>
            <person name="Andersen G.L."/>
        </authorList>
    </citation>
    <scope>NUCLEOTIDE SEQUENCE [LARGE SCALE GENOMIC DNA]</scope>
</reference>
<evidence type="ECO:0000313" key="2">
    <source>
        <dbReference type="EMBL" id="OUR96310.1"/>
    </source>
</evidence>
<dbReference type="Proteomes" id="UP000196531">
    <property type="component" value="Unassembled WGS sequence"/>
</dbReference>
<feature type="signal peptide" evidence="1">
    <location>
        <begin position="1"/>
        <end position="19"/>
    </location>
</feature>
<evidence type="ECO:0000256" key="1">
    <source>
        <dbReference type="SAM" id="SignalP"/>
    </source>
</evidence>
<feature type="chain" id="PRO_5012418532" description="Lipoprotein" evidence="1">
    <location>
        <begin position="20"/>
        <end position="120"/>
    </location>
</feature>
<dbReference type="EMBL" id="MAAO01000006">
    <property type="protein sequence ID" value="OUR96310.1"/>
    <property type="molecule type" value="Genomic_DNA"/>
</dbReference>
<evidence type="ECO:0008006" key="4">
    <source>
        <dbReference type="Google" id="ProtNLM"/>
    </source>
</evidence>